<proteinExistence type="predicted"/>
<organism evidence="1">
    <name type="scientific">Siphoviridae sp. ctouo22</name>
    <dbReference type="NCBI Taxonomy" id="2826463"/>
    <lineage>
        <taxon>Viruses</taxon>
        <taxon>Duplodnaviria</taxon>
        <taxon>Heunggongvirae</taxon>
        <taxon>Uroviricota</taxon>
        <taxon>Caudoviricetes</taxon>
    </lineage>
</organism>
<reference evidence="1" key="1">
    <citation type="journal article" date="2021" name="Proc. Natl. Acad. Sci. U.S.A.">
        <title>A Catalog of Tens of Thousands of Viruses from Human Metagenomes Reveals Hidden Associations with Chronic Diseases.</title>
        <authorList>
            <person name="Tisza M.J."/>
            <person name="Buck C.B."/>
        </authorList>
    </citation>
    <scope>NUCLEOTIDE SEQUENCE</scope>
    <source>
        <strain evidence="1">Ctouo22</strain>
    </source>
</reference>
<protein>
    <submittedName>
        <fullName evidence="1">Uncharacterized protein</fullName>
    </submittedName>
</protein>
<evidence type="ECO:0000313" key="1">
    <source>
        <dbReference type="EMBL" id="DAD84910.1"/>
    </source>
</evidence>
<dbReference type="EMBL" id="BK014969">
    <property type="protein sequence ID" value="DAD84910.1"/>
    <property type="molecule type" value="Genomic_DNA"/>
</dbReference>
<sequence>MQTVAPTGKLLLSAQSEKSLLPITISFSSVFVVPSAKVISTISITCSPSCNFSLKMFDALIKWIHPLHIK</sequence>
<accession>A0A8S5MRH9</accession>
<name>A0A8S5MRH9_9CAUD</name>